<feature type="domain" description="Response regulatory" evidence="5">
    <location>
        <begin position="4"/>
        <end position="118"/>
    </location>
</feature>
<dbReference type="SMART" id="SM00448">
    <property type="entry name" value="REC"/>
    <property type="match status" value="1"/>
</dbReference>
<evidence type="ECO:0000313" key="7">
    <source>
        <dbReference type="Proteomes" id="UP000886804"/>
    </source>
</evidence>
<dbReference type="EMBL" id="DWYS01000111">
    <property type="protein sequence ID" value="HJB08034.1"/>
    <property type="molecule type" value="Genomic_DNA"/>
</dbReference>
<evidence type="ECO:0000256" key="1">
    <source>
        <dbReference type="ARBA" id="ARBA00018672"/>
    </source>
</evidence>
<dbReference type="InterPro" id="IPR001789">
    <property type="entry name" value="Sig_transdc_resp-reg_receiver"/>
</dbReference>
<evidence type="ECO:0000313" key="6">
    <source>
        <dbReference type="EMBL" id="HJB08034.1"/>
    </source>
</evidence>
<organism evidence="6 7">
    <name type="scientific">Candidatus Enterocloster faecavium</name>
    <dbReference type="NCBI Taxonomy" id="2838560"/>
    <lineage>
        <taxon>Bacteria</taxon>
        <taxon>Bacillati</taxon>
        <taxon>Bacillota</taxon>
        <taxon>Clostridia</taxon>
        <taxon>Lachnospirales</taxon>
        <taxon>Lachnospiraceae</taxon>
        <taxon>Enterocloster</taxon>
    </lineage>
</organism>
<dbReference type="Gene3D" id="3.40.50.2300">
    <property type="match status" value="1"/>
</dbReference>
<gene>
    <name evidence="6" type="ORF">H9716_09280</name>
</gene>
<name>A0A9D2L8P2_9FIRM</name>
<comment type="caution">
    <text evidence="6">The sequence shown here is derived from an EMBL/GenBank/DDBJ whole genome shotgun (WGS) entry which is preliminary data.</text>
</comment>
<dbReference type="PANTHER" id="PTHR44591:SF3">
    <property type="entry name" value="RESPONSE REGULATORY DOMAIN-CONTAINING PROTEIN"/>
    <property type="match status" value="1"/>
</dbReference>
<dbReference type="PROSITE" id="PS50110">
    <property type="entry name" value="RESPONSE_REGULATORY"/>
    <property type="match status" value="1"/>
</dbReference>
<dbReference type="InterPro" id="IPR011006">
    <property type="entry name" value="CheY-like_superfamily"/>
</dbReference>
<keyword evidence="2 4" id="KW-0597">Phosphoprotein</keyword>
<dbReference type="AlphaFoldDB" id="A0A9D2L8P2"/>
<feature type="modified residue" description="4-aspartylphosphate" evidence="4">
    <location>
        <position position="55"/>
    </location>
</feature>
<evidence type="ECO:0000259" key="5">
    <source>
        <dbReference type="PROSITE" id="PS50110"/>
    </source>
</evidence>
<reference evidence="6" key="1">
    <citation type="journal article" date="2021" name="PeerJ">
        <title>Extensive microbial diversity within the chicken gut microbiome revealed by metagenomics and culture.</title>
        <authorList>
            <person name="Gilroy R."/>
            <person name="Ravi A."/>
            <person name="Getino M."/>
            <person name="Pursley I."/>
            <person name="Horton D.L."/>
            <person name="Alikhan N.F."/>
            <person name="Baker D."/>
            <person name="Gharbi K."/>
            <person name="Hall N."/>
            <person name="Watson M."/>
            <person name="Adriaenssens E.M."/>
            <person name="Foster-Nyarko E."/>
            <person name="Jarju S."/>
            <person name="Secka A."/>
            <person name="Antonio M."/>
            <person name="Oren A."/>
            <person name="Chaudhuri R.R."/>
            <person name="La Ragione R."/>
            <person name="Hildebrand F."/>
            <person name="Pallen M.J."/>
        </authorList>
    </citation>
    <scope>NUCLEOTIDE SEQUENCE</scope>
    <source>
        <strain evidence="6">CHK188-4685</strain>
    </source>
</reference>
<dbReference type="GO" id="GO:0000160">
    <property type="term" value="P:phosphorelay signal transduction system"/>
    <property type="evidence" value="ECO:0007669"/>
    <property type="project" value="InterPro"/>
</dbReference>
<dbReference type="SUPFAM" id="SSF52172">
    <property type="entry name" value="CheY-like"/>
    <property type="match status" value="1"/>
</dbReference>
<evidence type="ECO:0000256" key="2">
    <source>
        <dbReference type="ARBA" id="ARBA00022553"/>
    </source>
</evidence>
<dbReference type="PANTHER" id="PTHR44591">
    <property type="entry name" value="STRESS RESPONSE REGULATOR PROTEIN 1"/>
    <property type="match status" value="1"/>
</dbReference>
<evidence type="ECO:0000256" key="3">
    <source>
        <dbReference type="ARBA" id="ARBA00024867"/>
    </source>
</evidence>
<dbReference type="InterPro" id="IPR050595">
    <property type="entry name" value="Bact_response_regulator"/>
</dbReference>
<reference evidence="6" key="2">
    <citation type="submission" date="2021-04" db="EMBL/GenBank/DDBJ databases">
        <authorList>
            <person name="Gilroy R."/>
        </authorList>
    </citation>
    <scope>NUCLEOTIDE SEQUENCE</scope>
    <source>
        <strain evidence="6">CHK188-4685</strain>
    </source>
</reference>
<dbReference type="Proteomes" id="UP000886804">
    <property type="component" value="Unassembled WGS sequence"/>
</dbReference>
<protein>
    <recommendedName>
        <fullName evidence="1">Stage 0 sporulation protein A homolog</fullName>
    </recommendedName>
</protein>
<evidence type="ECO:0000256" key="4">
    <source>
        <dbReference type="PROSITE-ProRule" id="PRU00169"/>
    </source>
</evidence>
<accession>A0A9D2L8P2</accession>
<dbReference type="Pfam" id="PF00072">
    <property type="entry name" value="Response_reg"/>
    <property type="match status" value="1"/>
</dbReference>
<proteinExistence type="predicted"/>
<comment type="function">
    <text evidence="3">May play the central regulatory role in sporulation. It may be an element of the effector pathway responsible for the activation of sporulation genes in response to nutritional stress. Spo0A may act in concert with spo0H (a sigma factor) to control the expression of some genes that are critical to the sporulation process.</text>
</comment>
<sequence>MKMRTIIVDNDPELLEQLKTILKEEKEAELVAAFSHPGDLLAFARENQVDLVFSDVVMPEISGITLAGELAGLEHPPKVILMSDIPGLSLKTWKIKALAFMPKPYTRKTVREMLELAQKSS</sequence>